<organism evidence="1 2">
    <name type="scientific">Acinetobacter guillouiae NIPH 991</name>
    <dbReference type="NCBI Taxonomy" id="1217656"/>
    <lineage>
        <taxon>Bacteria</taxon>
        <taxon>Pseudomonadati</taxon>
        <taxon>Pseudomonadota</taxon>
        <taxon>Gammaproteobacteria</taxon>
        <taxon>Moraxellales</taxon>
        <taxon>Moraxellaceae</taxon>
        <taxon>Acinetobacter</taxon>
    </lineage>
</organism>
<dbReference type="HOGENOM" id="CLU_3371499_0_0_6"/>
<comment type="caution">
    <text evidence="1">The sequence shown here is derived from an EMBL/GenBank/DDBJ whole genome shotgun (WGS) entry which is preliminary data.</text>
</comment>
<name>N8Y647_ACIGI</name>
<evidence type="ECO:0000313" key="2">
    <source>
        <dbReference type="Proteomes" id="UP000013148"/>
    </source>
</evidence>
<accession>N8Y647</accession>
<dbReference type="AlphaFoldDB" id="N8Y647"/>
<sequence length="34" mass="4105">MITKYYYESTANQAKSSSTKMVKQILEKIYQYHQ</sequence>
<proteinExistence type="predicted"/>
<gene>
    <name evidence="1" type="ORF">F964_04554</name>
</gene>
<dbReference type="EMBL" id="APPJ01000017">
    <property type="protein sequence ID" value="ENV14810.1"/>
    <property type="molecule type" value="Genomic_DNA"/>
</dbReference>
<dbReference type="Proteomes" id="UP000013148">
    <property type="component" value="Unassembled WGS sequence"/>
</dbReference>
<protein>
    <submittedName>
        <fullName evidence="1">Uncharacterized protein</fullName>
    </submittedName>
</protein>
<keyword evidence="2" id="KW-1185">Reference proteome</keyword>
<evidence type="ECO:0000313" key="1">
    <source>
        <dbReference type="EMBL" id="ENV14810.1"/>
    </source>
</evidence>
<reference evidence="1 2" key="1">
    <citation type="submission" date="2013-02" db="EMBL/GenBank/DDBJ databases">
        <title>The Genome Sequence of Acinetobacter guillouiae NIPH 991.</title>
        <authorList>
            <consortium name="The Broad Institute Genome Sequencing Platform"/>
            <consortium name="The Broad Institute Genome Sequencing Center for Infectious Disease"/>
            <person name="Cerqueira G."/>
            <person name="Feldgarden M."/>
            <person name="Courvalin P."/>
            <person name="Perichon B."/>
            <person name="Grillot-Courvalin C."/>
            <person name="Clermont D."/>
            <person name="Rocha E."/>
            <person name="Yoon E.-J."/>
            <person name="Nemec A."/>
            <person name="Walker B."/>
            <person name="Young S.K."/>
            <person name="Zeng Q."/>
            <person name="Gargeya S."/>
            <person name="Fitzgerald M."/>
            <person name="Haas B."/>
            <person name="Abouelleil A."/>
            <person name="Alvarado L."/>
            <person name="Arachchi H.M."/>
            <person name="Berlin A.M."/>
            <person name="Chapman S.B."/>
            <person name="Dewar J."/>
            <person name="Goldberg J."/>
            <person name="Griggs A."/>
            <person name="Gujja S."/>
            <person name="Hansen M."/>
            <person name="Howarth C."/>
            <person name="Imamovic A."/>
            <person name="Larimer J."/>
            <person name="McCowan C."/>
            <person name="Murphy C."/>
            <person name="Neiman D."/>
            <person name="Pearson M."/>
            <person name="Priest M."/>
            <person name="Roberts A."/>
            <person name="Saif S."/>
            <person name="Shea T."/>
            <person name="Sisk P."/>
            <person name="Sykes S."/>
            <person name="Wortman J."/>
            <person name="Nusbaum C."/>
            <person name="Birren B."/>
        </authorList>
    </citation>
    <scope>NUCLEOTIDE SEQUENCE [LARGE SCALE GENOMIC DNA]</scope>
    <source>
        <strain evidence="1 2">NIPH 991</strain>
    </source>
</reference>